<dbReference type="CDD" id="cd00310">
    <property type="entry name" value="ATP-synt_Fo_a_6"/>
    <property type="match status" value="1"/>
</dbReference>
<keyword evidence="6 11" id="KW-0375">Hydrogen ion transport</keyword>
<comment type="subcellular location">
    <subcellularLocation>
        <location evidence="11 12">Cell membrane</location>
        <topology evidence="11 12">Multi-pass membrane protein</topology>
    </subcellularLocation>
    <subcellularLocation>
        <location evidence="1">Membrane</location>
        <topology evidence="1">Multi-pass membrane protein</topology>
    </subcellularLocation>
</comment>
<proteinExistence type="inferred from homology"/>
<dbReference type="PANTHER" id="PTHR11410">
    <property type="entry name" value="ATP SYNTHASE SUBUNIT A"/>
    <property type="match status" value="1"/>
</dbReference>
<comment type="subunit">
    <text evidence="11">F-type ATPases have 2 components, CF(1) - the catalytic core - and CF(0) - the membrane proton channel. CF(1) has five subunits: alpha(3), beta(3), gamma(1), delta(1), epsilon(1). CF(0) has three main subunits: a(1), b(2) and c(9-12). The alpha and beta chains form an alternating ring which encloses part of the gamma chain. CF(1) is attached to CF(0) by a central stalk formed by the gamma and epsilon chains, while a peripheral stalk is formed by the delta and b chains.</text>
</comment>
<keyword evidence="3 11" id="KW-0813">Transport</keyword>
<name>C7M167_ACIFD</name>
<dbReference type="HOGENOM" id="CLU_041018_0_1_11"/>
<dbReference type="GO" id="GO:0046933">
    <property type="term" value="F:proton-transporting ATP synthase activity, rotational mechanism"/>
    <property type="evidence" value="ECO:0007669"/>
    <property type="project" value="UniProtKB-UniRule"/>
</dbReference>
<feature type="transmembrane region" description="Helical" evidence="11">
    <location>
        <begin position="185"/>
        <end position="207"/>
    </location>
</feature>
<feature type="transmembrane region" description="Helical" evidence="11">
    <location>
        <begin position="32"/>
        <end position="50"/>
    </location>
</feature>
<keyword evidence="10 11" id="KW-0066">ATP synthesis</keyword>
<keyword evidence="5 11" id="KW-0812">Transmembrane</keyword>
<evidence type="ECO:0000313" key="14">
    <source>
        <dbReference type="Proteomes" id="UP000000771"/>
    </source>
</evidence>
<dbReference type="STRING" id="525909.Afer_1801"/>
<evidence type="ECO:0000256" key="11">
    <source>
        <dbReference type="HAMAP-Rule" id="MF_01393"/>
    </source>
</evidence>
<dbReference type="InterPro" id="IPR000568">
    <property type="entry name" value="ATP_synth_F0_asu"/>
</dbReference>
<dbReference type="PANTHER" id="PTHR11410:SF0">
    <property type="entry name" value="ATP SYNTHASE SUBUNIT A"/>
    <property type="match status" value="1"/>
</dbReference>
<dbReference type="PRINTS" id="PR00123">
    <property type="entry name" value="ATPASEA"/>
</dbReference>
<evidence type="ECO:0000256" key="1">
    <source>
        <dbReference type="ARBA" id="ARBA00004141"/>
    </source>
</evidence>
<evidence type="ECO:0000256" key="10">
    <source>
        <dbReference type="ARBA" id="ARBA00023310"/>
    </source>
</evidence>
<accession>C7M167</accession>
<dbReference type="SUPFAM" id="SSF81336">
    <property type="entry name" value="F1F0 ATP synthase subunit A"/>
    <property type="match status" value="1"/>
</dbReference>
<dbReference type="Gene3D" id="1.20.120.220">
    <property type="entry name" value="ATP synthase, F0 complex, subunit A"/>
    <property type="match status" value="1"/>
</dbReference>
<dbReference type="HAMAP" id="MF_01393">
    <property type="entry name" value="ATP_synth_a_bact"/>
    <property type="match status" value="1"/>
</dbReference>
<keyword evidence="4 11" id="KW-0138">CF(0)</keyword>
<comment type="function">
    <text evidence="11 12">Key component of the proton channel; it plays a direct role in the translocation of protons across the membrane.</text>
</comment>
<dbReference type="PROSITE" id="PS00449">
    <property type="entry name" value="ATPASE_A"/>
    <property type="match status" value="1"/>
</dbReference>
<evidence type="ECO:0000256" key="6">
    <source>
        <dbReference type="ARBA" id="ARBA00022781"/>
    </source>
</evidence>
<keyword evidence="8 11" id="KW-0406">Ion transport</keyword>
<evidence type="ECO:0000256" key="3">
    <source>
        <dbReference type="ARBA" id="ARBA00022448"/>
    </source>
</evidence>
<keyword evidence="7 11" id="KW-1133">Transmembrane helix</keyword>
<feature type="transmembrane region" description="Helical" evidence="11">
    <location>
        <begin position="159"/>
        <end position="179"/>
    </location>
</feature>
<keyword evidence="9 11" id="KW-0472">Membrane</keyword>
<dbReference type="GO" id="GO:0005886">
    <property type="term" value="C:plasma membrane"/>
    <property type="evidence" value="ECO:0007669"/>
    <property type="project" value="UniProtKB-SubCell"/>
</dbReference>
<evidence type="ECO:0000256" key="12">
    <source>
        <dbReference type="RuleBase" id="RU000483"/>
    </source>
</evidence>
<protein>
    <recommendedName>
        <fullName evidence="11 12">ATP synthase subunit a</fullName>
    </recommendedName>
    <alternativeName>
        <fullName evidence="11">ATP synthase F0 sector subunit a</fullName>
    </alternativeName>
    <alternativeName>
        <fullName evidence="11">F-ATPase subunit 6</fullName>
    </alternativeName>
</protein>
<feature type="transmembrane region" description="Helical" evidence="11">
    <location>
        <begin position="219"/>
        <end position="248"/>
    </location>
</feature>
<dbReference type="InterPro" id="IPR023011">
    <property type="entry name" value="ATP_synth_F0_asu_AS"/>
</dbReference>
<keyword evidence="14" id="KW-1185">Reference proteome</keyword>
<evidence type="ECO:0000256" key="7">
    <source>
        <dbReference type="ARBA" id="ARBA00022989"/>
    </source>
</evidence>
<feature type="transmembrane region" description="Helical" evidence="11">
    <location>
        <begin position="88"/>
        <end position="105"/>
    </location>
</feature>
<sequence length="257" mass="27737">MMLAAISFPPIAEVLNWRPIAFSGTAFMFNKIAVLTLASAAITLVLFGLAGRRAQLVPRGVQNVVEAGVDFVRSTIVLDVMGPEGLSWLPWLVGMFFFILFNNLFEVVPFIQMPATARTSVTIPLAVISYVTFLAVGIKRQGFAGYFRSALVPRGVPGVLLILLVPIEFLSTFLVRPFALAVRLFGNMLAGHLLLITFAVISEALFVKSIALVALPLPAAMLVVVTGYEIFVGFLQAFIFTILTAVYIGEAMGVAGH</sequence>
<dbReference type="AlphaFoldDB" id="C7M167"/>
<dbReference type="Proteomes" id="UP000000771">
    <property type="component" value="Chromosome"/>
</dbReference>
<evidence type="ECO:0000256" key="5">
    <source>
        <dbReference type="ARBA" id="ARBA00022692"/>
    </source>
</evidence>
<reference evidence="13 14" key="1">
    <citation type="journal article" date="2009" name="Stand. Genomic Sci.">
        <title>Complete genome sequence of Acidimicrobium ferrooxidans type strain (ICP).</title>
        <authorList>
            <person name="Clum A."/>
            <person name="Nolan M."/>
            <person name="Lang E."/>
            <person name="Glavina Del Rio T."/>
            <person name="Tice H."/>
            <person name="Copeland A."/>
            <person name="Cheng J.F."/>
            <person name="Lucas S."/>
            <person name="Chen F."/>
            <person name="Bruce D."/>
            <person name="Goodwin L."/>
            <person name="Pitluck S."/>
            <person name="Ivanova N."/>
            <person name="Mavrommatis K."/>
            <person name="Mikhailova N."/>
            <person name="Pati A."/>
            <person name="Chen A."/>
            <person name="Palaniappan K."/>
            <person name="Goker M."/>
            <person name="Spring S."/>
            <person name="Land M."/>
            <person name="Hauser L."/>
            <person name="Chang Y.J."/>
            <person name="Jeffries C.C."/>
            <person name="Chain P."/>
            <person name="Bristow J."/>
            <person name="Eisen J.A."/>
            <person name="Markowitz V."/>
            <person name="Hugenholtz P."/>
            <person name="Kyrpides N.C."/>
            <person name="Klenk H.P."/>
            <person name="Lapidus A."/>
        </authorList>
    </citation>
    <scope>NUCLEOTIDE SEQUENCE [LARGE SCALE GENOMIC DNA]</scope>
    <source>
        <strain evidence="14">DSM 10331 / JCM 15462 / NBRC 103882 / ICP</strain>
    </source>
</reference>
<dbReference type="InterPro" id="IPR035908">
    <property type="entry name" value="F0_ATP_A_sf"/>
</dbReference>
<evidence type="ECO:0000256" key="9">
    <source>
        <dbReference type="ARBA" id="ARBA00023136"/>
    </source>
</evidence>
<organism evidence="13 14">
    <name type="scientific">Acidimicrobium ferrooxidans (strain DSM 10331 / JCM 15462 / NBRC 103882 / ICP)</name>
    <dbReference type="NCBI Taxonomy" id="525909"/>
    <lineage>
        <taxon>Bacteria</taxon>
        <taxon>Bacillati</taxon>
        <taxon>Actinomycetota</taxon>
        <taxon>Acidimicrobiia</taxon>
        <taxon>Acidimicrobiales</taxon>
        <taxon>Acidimicrobiaceae</taxon>
        <taxon>Acidimicrobium</taxon>
    </lineage>
</organism>
<evidence type="ECO:0000256" key="2">
    <source>
        <dbReference type="ARBA" id="ARBA00006810"/>
    </source>
</evidence>
<comment type="similarity">
    <text evidence="2 11 12">Belongs to the ATPase A chain family.</text>
</comment>
<dbReference type="Pfam" id="PF00119">
    <property type="entry name" value="ATP-synt_A"/>
    <property type="match status" value="1"/>
</dbReference>
<evidence type="ECO:0000313" key="13">
    <source>
        <dbReference type="EMBL" id="ACU54715.1"/>
    </source>
</evidence>
<dbReference type="NCBIfam" id="TIGR01131">
    <property type="entry name" value="ATP_synt_6_or_A"/>
    <property type="match status" value="1"/>
</dbReference>
<evidence type="ECO:0000256" key="8">
    <source>
        <dbReference type="ARBA" id="ARBA00023065"/>
    </source>
</evidence>
<gene>
    <name evidence="11" type="primary">atpB</name>
    <name evidence="13" type="ordered locus">Afer_1801</name>
</gene>
<dbReference type="InterPro" id="IPR045083">
    <property type="entry name" value="ATP_synth_F0_asu_bact/mt"/>
</dbReference>
<keyword evidence="11" id="KW-1003">Cell membrane</keyword>
<dbReference type="EMBL" id="CP001631">
    <property type="protein sequence ID" value="ACU54715.1"/>
    <property type="molecule type" value="Genomic_DNA"/>
</dbReference>
<dbReference type="KEGG" id="afo:Afer_1801"/>
<dbReference type="eggNOG" id="COG0356">
    <property type="taxonomic scope" value="Bacteria"/>
</dbReference>
<dbReference type="GO" id="GO:0045259">
    <property type="term" value="C:proton-transporting ATP synthase complex"/>
    <property type="evidence" value="ECO:0007669"/>
    <property type="project" value="UniProtKB-KW"/>
</dbReference>
<feature type="transmembrane region" description="Helical" evidence="11">
    <location>
        <begin position="117"/>
        <end position="138"/>
    </location>
</feature>
<evidence type="ECO:0000256" key="4">
    <source>
        <dbReference type="ARBA" id="ARBA00022547"/>
    </source>
</evidence>